<gene>
    <name evidence="1" type="ORF">DES53_107176</name>
</gene>
<organism evidence="1 2">
    <name type="scientific">Roseimicrobium gellanilyticum</name>
    <dbReference type="NCBI Taxonomy" id="748857"/>
    <lineage>
        <taxon>Bacteria</taxon>
        <taxon>Pseudomonadati</taxon>
        <taxon>Verrucomicrobiota</taxon>
        <taxon>Verrucomicrobiia</taxon>
        <taxon>Verrucomicrobiales</taxon>
        <taxon>Verrucomicrobiaceae</taxon>
        <taxon>Roseimicrobium</taxon>
    </lineage>
</organism>
<dbReference type="Pfam" id="PF20347">
    <property type="entry name" value="DUF6642"/>
    <property type="match status" value="1"/>
</dbReference>
<evidence type="ECO:0000313" key="2">
    <source>
        <dbReference type="Proteomes" id="UP000253426"/>
    </source>
</evidence>
<dbReference type="EMBL" id="QNRR01000007">
    <property type="protein sequence ID" value="RBP41345.1"/>
    <property type="molecule type" value="Genomic_DNA"/>
</dbReference>
<dbReference type="InterPro" id="IPR046584">
    <property type="entry name" value="DUF6642"/>
</dbReference>
<evidence type="ECO:0008006" key="3">
    <source>
        <dbReference type="Google" id="ProtNLM"/>
    </source>
</evidence>
<dbReference type="OrthoDB" id="1073355at2"/>
<proteinExistence type="predicted"/>
<sequence>MPRVPKYLKNIACLESLWDEDLENRLSVLPILELTARTTSAKFIYLTCNTQEELEHNLGLFKRKPSYGILVLAFHGVTGKIELGDKLVNLKALAKMMGKRFRGWVVHVASCSTVMIDEDQLTQFVEATGVAMVMGYTKLVDWTEGAVMDLLLLRWLQYYRDLGALWKHLLKNYPDLMELTGLQAFPALNGATNGS</sequence>
<dbReference type="Proteomes" id="UP000253426">
    <property type="component" value="Unassembled WGS sequence"/>
</dbReference>
<protein>
    <recommendedName>
        <fullName evidence="3">CHAT domain-containing protein</fullName>
    </recommendedName>
</protein>
<accession>A0A366HHN4</accession>
<name>A0A366HHN4_9BACT</name>
<dbReference type="RefSeq" id="WP_113959981.1">
    <property type="nucleotide sequence ID" value="NZ_QNRR01000007.1"/>
</dbReference>
<keyword evidence="2" id="KW-1185">Reference proteome</keyword>
<reference evidence="1 2" key="1">
    <citation type="submission" date="2018-06" db="EMBL/GenBank/DDBJ databases">
        <title>Genomic Encyclopedia of Type Strains, Phase IV (KMG-IV): sequencing the most valuable type-strain genomes for metagenomic binning, comparative biology and taxonomic classification.</title>
        <authorList>
            <person name="Goeker M."/>
        </authorList>
    </citation>
    <scope>NUCLEOTIDE SEQUENCE [LARGE SCALE GENOMIC DNA]</scope>
    <source>
        <strain evidence="1 2">DSM 25532</strain>
    </source>
</reference>
<comment type="caution">
    <text evidence="1">The sequence shown here is derived from an EMBL/GenBank/DDBJ whole genome shotgun (WGS) entry which is preliminary data.</text>
</comment>
<dbReference type="AlphaFoldDB" id="A0A366HHN4"/>
<evidence type="ECO:0000313" key="1">
    <source>
        <dbReference type="EMBL" id="RBP41345.1"/>
    </source>
</evidence>